<dbReference type="SUPFAM" id="SSF161098">
    <property type="entry name" value="MetI-like"/>
    <property type="match status" value="1"/>
</dbReference>
<keyword evidence="5" id="KW-0813">Transport</keyword>
<evidence type="ECO:0000256" key="5">
    <source>
        <dbReference type="RuleBase" id="RU363032"/>
    </source>
</evidence>
<comment type="similarity">
    <text evidence="5">Belongs to the binding-protein-dependent transport system permease family.</text>
</comment>
<accession>A0A1I6D2V2</accession>
<evidence type="ECO:0000313" key="7">
    <source>
        <dbReference type="EMBL" id="SFQ99663.1"/>
    </source>
</evidence>
<dbReference type="EMBL" id="FOYM01000004">
    <property type="protein sequence ID" value="SFQ99663.1"/>
    <property type="molecule type" value="Genomic_DNA"/>
</dbReference>
<dbReference type="PROSITE" id="PS50928">
    <property type="entry name" value="ABC_TM1"/>
    <property type="match status" value="1"/>
</dbReference>
<proteinExistence type="inferred from homology"/>
<feature type="domain" description="ABC transmembrane type-1" evidence="6">
    <location>
        <begin position="26"/>
        <end position="222"/>
    </location>
</feature>
<keyword evidence="3 5" id="KW-1133">Transmembrane helix</keyword>
<dbReference type="PANTHER" id="PTHR43632">
    <property type="entry name" value="PERMEASE COMPONENT OF TUNGSTATE ABC TRANSPORTER"/>
    <property type="match status" value="1"/>
</dbReference>
<dbReference type="NCBIfam" id="NF038017">
    <property type="entry name" value="ABC_perm1"/>
    <property type="match status" value="1"/>
</dbReference>
<feature type="transmembrane region" description="Helical" evidence="5">
    <location>
        <begin position="65"/>
        <end position="86"/>
    </location>
</feature>
<comment type="subcellular location">
    <subcellularLocation>
        <location evidence="5">Cell membrane</location>
        <topology evidence="5">Multi-pass membrane protein</topology>
    </subcellularLocation>
    <subcellularLocation>
        <location evidence="1">Membrane</location>
        <topology evidence="1">Multi-pass membrane protein</topology>
    </subcellularLocation>
</comment>
<dbReference type="Gene3D" id="1.10.3720.10">
    <property type="entry name" value="MetI-like"/>
    <property type="match status" value="1"/>
</dbReference>
<dbReference type="OrthoDB" id="9781724at2"/>
<feature type="transmembrane region" description="Helical" evidence="5">
    <location>
        <begin position="98"/>
        <end position="124"/>
    </location>
</feature>
<evidence type="ECO:0000256" key="4">
    <source>
        <dbReference type="ARBA" id="ARBA00023136"/>
    </source>
</evidence>
<dbReference type="GO" id="GO:0005886">
    <property type="term" value="C:plasma membrane"/>
    <property type="evidence" value="ECO:0007669"/>
    <property type="project" value="UniProtKB-SubCell"/>
</dbReference>
<feature type="transmembrane region" description="Helical" evidence="5">
    <location>
        <begin position="32"/>
        <end position="53"/>
    </location>
</feature>
<keyword evidence="8" id="KW-1185">Reference proteome</keyword>
<dbReference type="PANTHER" id="PTHR43632:SF1">
    <property type="entry name" value="PERMEASE COMPONENT OF TUNGSTATE ABC TRANSPORTER"/>
    <property type="match status" value="1"/>
</dbReference>
<name>A0A1I6D2V2_9FIRM</name>
<evidence type="ECO:0000313" key="8">
    <source>
        <dbReference type="Proteomes" id="UP000199584"/>
    </source>
</evidence>
<evidence type="ECO:0000259" key="6">
    <source>
        <dbReference type="PROSITE" id="PS50928"/>
    </source>
</evidence>
<reference evidence="8" key="1">
    <citation type="submission" date="2016-10" db="EMBL/GenBank/DDBJ databases">
        <authorList>
            <person name="Varghese N."/>
            <person name="Submissions S."/>
        </authorList>
    </citation>
    <scope>NUCLEOTIDE SEQUENCE [LARGE SCALE GENOMIC DNA]</scope>
    <source>
        <strain evidence="8">DSM 3669</strain>
    </source>
</reference>
<dbReference type="InterPro" id="IPR035906">
    <property type="entry name" value="MetI-like_sf"/>
</dbReference>
<keyword evidence="4 5" id="KW-0472">Membrane</keyword>
<sequence length="232" mass="24705">MEQIWEGLTKALYMLISGDPEVLRITLFTMRVSGTATLISVLIGVPVGLFLAFRVFPGRNLAVSLVNLGMGLPPVVVGLFVSLMLWRSGPLGFLGLQYTPAAIIIAQGIIASPIVTGFSMAAIGQLNPKIRLQILALGASRWQLIWLLLKEARLGLLAAVIAGFGGVISEVGAAMMVGGNISGYTRTLTTATVLEVNKGNFDIGIALSVILLLLAYLITFSLTFLQQKGRYS</sequence>
<dbReference type="RefSeq" id="WP_092482145.1">
    <property type="nucleotide sequence ID" value="NZ_FOYM01000004.1"/>
</dbReference>
<feature type="transmembrane region" description="Helical" evidence="5">
    <location>
        <begin position="156"/>
        <end position="183"/>
    </location>
</feature>
<feature type="transmembrane region" description="Helical" evidence="5">
    <location>
        <begin position="203"/>
        <end position="225"/>
    </location>
</feature>
<organism evidence="7 8">
    <name type="scientific">Desulfoscipio geothermicus DSM 3669</name>
    <dbReference type="NCBI Taxonomy" id="1121426"/>
    <lineage>
        <taxon>Bacteria</taxon>
        <taxon>Bacillati</taxon>
        <taxon>Bacillota</taxon>
        <taxon>Clostridia</taxon>
        <taxon>Eubacteriales</taxon>
        <taxon>Desulfallaceae</taxon>
        <taxon>Desulfoscipio</taxon>
    </lineage>
</organism>
<protein>
    <submittedName>
        <fullName evidence="7">Tungstate transport system permease protein</fullName>
    </submittedName>
</protein>
<dbReference type="GO" id="GO:0055085">
    <property type="term" value="P:transmembrane transport"/>
    <property type="evidence" value="ECO:0007669"/>
    <property type="project" value="InterPro"/>
</dbReference>
<dbReference type="STRING" id="39060.SAMN05660706_104150"/>
<keyword evidence="2 5" id="KW-0812">Transmembrane</keyword>
<dbReference type="InterPro" id="IPR000515">
    <property type="entry name" value="MetI-like"/>
</dbReference>
<dbReference type="AlphaFoldDB" id="A0A1I6D2V2"/>
<dbReference type="CDD" id="cd06261">
    <property type="entry name" value="TM_PBP2"/>
    <property type="match status" value="1"/>
</dbReference>
<evidence type="ECO:0000256" key="3">
    <source>
        <dbReference type="ARBA" id="ARBA00022989"/>
    </source>
</evidence>
<dbReference type="Pfam" id="PF00528">
    <property type="entry name" value="BPD_transp_1"/>
    <property type="match status" value="1"/>
</dbReference>
<gene>
    <name evidence="7" type="ORF">SAMN05660706_104150</name>
</gene>
<evidence type="ECO:0000256" key="2">
    <source>
        <dbReference type="ARBA" id="ARBA00022692"/>
    </source>
</evidence>
<dbReference type="InterPro" id="IPR049783">
    <property type="entry name" value="ABC_perm_TupB-like"/>
</dbReference>
<dbReference type="Proteomes" id="UP000199584">
    <property type="component" value="Unassembled WGS sequence"/>
</dbReference>
<evidence type="ECO:0000256" key="1">
    <source>
        <dbReference type="ARBA" id="ARBA00004141"/>
    </source>
</evidence>